<dbReference type="AlphaFoldDB" id="A0A0C9T262"/>
<proteinExistence type="predicted"/>
<evidence type="ECO:0000256" key="1">
    <source>
        <dbReference type="SAM" id="MobiDB-lite"/>
    </source>
</evidence>
<reference evidence="3 4" key="1">
    <citation type="submission" date="2014-06" db="EMBL/GenBank/DDBJ databases">
        <title>Evolutionary Origins and Diversification of the Mycorrhizal Mutualists.</title>
        <authorList>
            <consortium name="DOE Joint Genome Institute"/>
            <consortium name="Mycorrhizal Genomics Consortium"/>
            <person name="Kohler A."/>
            <person name="Kuo A."/>
            <person name="Nagy L.G."/>
            <person name="Floudas D."/>
            <person name="Copeland A."/>
            <person name="Barry K.W."/>
            <person name="Cichocki N."/>
            <person name="Veneault-Fourrey C."/>
            <person name="LaButti K."/>
            <person name="Lindquist E.A."/>
            <person name="Lipzen A."/>
            <person name="Lundell T."/>
            <person name="Morin E."/>
            <person name="Murat C."/>
            <person name="Riley R."/>
            <person name="Ohm R."/>
            <person name="Sun H."/>
            <person name="Tunlid A."/>
            <person name="Henrissat B."/>
            <person name="Grigoriev I.V."/>
            <person name="Hibbett D.S."/>
            <person name="Martin F."/>
        </authorList>
    </citation>
    <scope>NUCLEOTIDE SEQUENCE [LARGE SCALE GENOMIC DNA]</scope>
    <source>
        <strain evidence="3 4">FD-325 SS-3</strain>
    </source>
</reference>
<gene>
    <name evidence="3" type="ORF">PLICRDRAFT_58515</name>
</gene>
<sequence>MGESGPEPQSSLSLFPPPHPPHHHHLPSSSPSSHHHHPHHLPSSLFPLPTTTTIIILIIHVHLLCEKPTRSIVQKIVDLGYGDQLDRMEEEEFRSIVKVGHSSSGVEVDHSWGRERELTDREWDRIELDLVGYLKDKKAASHPEVTPAPHVQGT</sequence>
<keyword evidence="2" id="KW-1133">Transmembrane helix</keyword>
<keyword evidence="2" id="KW-0472">Membrane</keyword>
<accession>A0A0C9T262</accession>
<evidence type="ECO:0000256" key="2">
    <source>
        <dbReference type="SAM" id="Phobius"/>
    </source>
</evidence>
<keyword evidence="4" id="KW-1185">Reference proteome</keyword>
<protein>
    <submittedName>
        <fullName evidence="3">Uncharacterized protein</fullName>
    </submittedName>
</protein>
<dbReference type="HOGENOM" id="CLU_1704978_0_0_1"/>
<organism evidence="3 4">
    <name type="scientific">Plicaturopsis crispa FD-325 SS-3</name>
    <dbReference type="NCBI Taxonomy" id="944288"/>
    <lineage>
        <taxon>Eukaryota</taxon>
        <taxon>Fungi</taxon>
        <taxon>Dikarya</taxon>
        <taxon>Basidiomycota</taxon>
        <taxon>Agaricomycotina</taxon>
        <taxon>Agaricomycetes</taxon>
        <taxon>Agaricomycetidae</taxon>
        <taxon>Amylocorticiales</taxon>
        <taxon>Amylocorticiaceae</taxon>
        <taxon>Plicatura</taxon>
        <taxon>Plicaturopsis crispa</taxon>
    </lineage>
</organism>
<keyword evidence="2" id="KW-0812">Transmembrane</keyword>
<evidence type="ECO:0000313" key="3">
    <source>
        <dbReference type="EMBL" id="KII83314.1"/>
    </source>
</evidence>
<feature type="transmembrane region" description="Helical" evidence="2">
    <location>
        <begin position="45"/>
        <end position="65"/>
    </location>
</feature>
<evidence type="ECO:0000313" key="4">
    <source>
        <dbReference type="Proteomes" id="UP000053263"/>
    </source>
</evidence>
<dbReference type="EMBL" id="KN832579">
    <property type="protein sequence ID" value="KII83314.1"/>
    <property type="molecule type" value="Genomic_DNA"/>
</dbReference>
<name>A0A0C9T262_PLICR</name>
<dbReference type="Proteomes" id="UP000053263">
    <property type="component" value="Unassembled WGS sequence"/>
</dbReference>
<feature type="region of interest" description="Disordered" evidence="1">
    <location>
        <begin position="1"/>
        <end position="41"/>
    </location>
</feature>